<dbReference type="InterPro" id="IPR002401">
    <property type="entry name" value="Cyt_P450_E_grp-I"/>
</dbReference>
<evidence type="ECO:0000256" key="5">
    <source>
        <dbReference type="ARBA" id="ARBA00023002"/>
    </source>
</evidence>
<dbReference type="RefSeq" id="XP_017774949.1">
    <property type="nucleotide sequence ID" value="XM_017919460.1"/>
</dbReference>
<dbReference type="InterPro" id="IPR036396">
    <property type="entry name" value="Cyt_P450_sf"/>
</dbReference>
<keyword evidence="4 8" id="KW-0479">Metal-binding</keyword>
<evidence type="ECO:0000256" key="3">
    <source>
        <dbReference type="ARBA" id="ARBA00022617"/>
    </source>
</evidence>
<evidence type="ECO:0000256" key="1">
    <source>
        <dbReference type="ARBA" id="ARBA00001971"/>
    </source>
</evidence>
<keyword evidence="10" id="KW-1185">Reference proteome</keyword>
<sequence length="492" mass="56542">MSLLVVATLLLLLIYFFKCIKKPYKYPPGPAFMPFVGNMPQLKKLSKKLGGLHLAMSELAKEHKTNVLGLKFGSDYMVIVFSYPLIRQVLRAEEYESRPDSFFVRLRSMGTKKGVTCTDGEFWNIQRNFVVRHLRNLGFGRSSMDVMILDELQEMLGILGQPTNGEGFFMPRIFSPAVINILWALTAGNRISRKDARLQKLLDLFNRRSKLFDLSGGLLTQFPLLRFIAPEMTGYNLIVEFNKELKEFFMETINAHKENWVEDKEDDLIYAFISEMRKENCDPSFTDDQLVMICLDIFVAGAETTSNTLSFAILMMILHPQIQDKVHTCLDSVFSNKKVPRYFERNMVPYVEAVLLEVERFCYVVPLTGPRRVLTDTVIDGYNIPKNATVLLNNHSVHHDPNIWGDPENFRPERFLDDKGQILNNEHLIPFNFGKRRCLGEVLARSCIFTFFAGIMNVYRVSLHENSPEPSSVPLPGITLSPKPYRAHFTKR</sequence>
<keyword evidence="6 8" id="KW-0408">Iron</keyword>
<evidence type="ECO:0000256" key="9">
    <source>
        <dbReference type="SAM" id="SignalP"/>
    </source>
</evidence>
<evidence type="ECO:0000256" key="2">
    <source>
        <dbReference type="ARBA" id="ARBA00010617"/>
    </source>
</evidence>
<dbReference type="PRINTS" id="PR00385">
    <property type="entry name" value="P450"/>
</dbReference>
<protein>
    <submittedName>
        <fullName evidence="11">Probable cytochrome P450 305a1</fullName>
    </submittedName>
</protein>
<dbReference type="PANTHER" id="PTHR24300:SF376">
    <property type="entry name" value="CYTOCHROME P450 15A1"/>
    <property type="match status" value="1"/>
</dbReference>
<proteinExistence type="inferred from homology"/>
<keyword evidence="3 8" id="KW-0349">Heme</keyword>
<evidence type="ECO:0000313" key="11">
    <source>
        <dbReference type="RefSeq" id="XP_017774949.1"/>
    </source>
</evidence>
<accession>A0ABM1MK49</accession>
<comment type="similarity">
    <text evidence="2 8">Belongs to the cytochrome P450 family.</text>
</comment>
<dbReference type="PRINTS" id="PR00463">
    <property type="entry name" value="EP450I"/>
</dbReference>
<evidence type="ECO:0000256" key="7">
    <source>
        <dbReference type="ARBA" id="ARBA00023033"/>
    </source>
</evidence>
<evidence type="ECO:0000256" key="8">
    <source>
        <dbReference type="RuleBase" id="RU000461"/>
    </source>
</evidence>
<keyword evidence="7 8" id="KW-0503">Monooxygenase</keyword>
<dbReference type="Gene3D" id="1.10.630.10">
    <property type="entry name" value="Cytochrome P450"/>
    <property type="match status" value="1"/>
</dbReference>
<dbReference type="Pfam" id="PF00067">
    <property type="entry name" value="p450"/>
    <property type="match status" value="1"/>
</dbReference>
<dbReference type="PANTHER" id="PTHR24300">
    <property type="entry name" value="CYTOCHROME P450 508A4-RELATED"/>
    <property type="match status" value="1"/>
</dbReference>
<gene>
    <name evidence="11" type="primary">LOC108561498</name>
</gene>
<name>A0ABM1MK49_NICVS</name>
<keyword evidence="5 8" id="KW-0560">Oxidoreductase</keyword>
<dbReference type="InterPro" id="IPR001128">
    <property type="entry name" value="Cyt_P450"/>
</dbReference>
<evidence type="ECO:0000313" key="10">
    <source>
        <dbReference type="Proteomes" id="UP000695000"/>
    </source>
</evidence>
<feature type="signal peptide" evidence="9">
    <location>
        <begin position="1"/>
        <end position="19"/>
    </location>
</feature>
<comment type="cofactor">
    <cofactor evidence="1">
        <name>heme</name>
        <dbReference type="ChEBI" id="CHEBI:30413"/>
    </cofactor>
</comment>
<dbReference type="Proteomes" id="UP000695000">
    <property type="component" value="Unplaced"/>
</dbReference>
<dbReference type="GeneID" id="108561498"/>
<evidence type="ECO:0000256" key="6">
    <source>
        <dbReference type="ARBA" id="ARBA00023004"/>
    </source>
</evidence>
<organism evidence="10 11">
    <name type="scientific">Nicrophorus vespilloides</name>
    <name type="common">Boreal carrion beetle</name>
    <dbReference type="NCBI Taxonomy" id="110193"/>
    <lineage>
        <taxon>Eukaryota</taxon>
        <taxon>Metazoa</taxon>
        <taxon>Ecdysozoa</taxon>
        <taxon>Arthropoda</taxon>
        <taxon>Hexapoda</taxon>
        <taxon>Insecta</taxon>
        <taxon>Pterygota</taxon>
        <taxon>Neoptera</taxon>
        <taxon>Endopterygota</taxon>
        <taxon>Coleoptera</taxon>
        <taxon>Polyphaga</taxon>
        <taxon>Staphyliniformia</taxon>
        <taxon>Silphidae</taxon>
        <taxon>Nicrophorinae</taxon>
        <taxon>Nicrophorus</taxon>
    </lineage>
</organism>
<keyword evidence="9" id="KW-0732">Signal</keyword>
<dbReference type="CDD" id="cd20651">
    <property type="entry name" value="CYP15A1-like"/>
    <property type="match status" value="1"/>
</dbReference>
<dbReference type="PROSITE" id="PS00086">
    <property type="entry name" value="CYTOCHROME_P450"/>
    <property type="match status" value="1"/>
</dbReference>
<dbReference type="InterPro" id="IPR050182">
    <property type="entry name" value="Cytochrome_P450_fam2"/>
</dbReference>
<feature type="chain" id="PRO_5047434385" evidence="9">
    <location>
        <begin position="20"/>
        <end position="492"/>
    </location>
</feature>
<dbReference type="SUPFAM" id="SSF48264">
    <property type="entry name" value="Cytochrome P450"/>
    <property type="match status" value="1"/>
</dbReference>
<dbReference type="InterPro" id="IPR017972">
    <property type="entry name" value="Cyt_P450_CS"/>
</dbReference>
<reference evidence="11" key="1">
    <citation type="submission" date="2025-08" db="UniProtKB">
        <authorList>
            <consortium name="RefSeq"/>
        </authorList>
    </citation>
    <scope>IDENTIFICATION</scope>
    <source>
        <tissue evidence="11">Whole Larva</tissue>
    </source>
</reference>
<evidence type="ECO:0000256" key="4">
    <source>
        <dbReference type="ARBA" id="ARBA00022723"/>
    </source>
</evidence>